<dbReference type="Gene3D" id="1.20.1440.180">
    <property type="entry name" value="KEN domain"/>
    <property type="match status" value="1"/>
</dbReference>
<name>A0A8T0BLV6_SILME</name>
<proteinExistence type="predicted"/>
<feature type="domain" description="KEN" evidence="6">
    <location>
        <begin position="796"/>
        <end position="920"/>
    </location>
</feature>
<dbReference type="PANTHER" id="PTHR13954:SF28">
    <property type="match status" value="1"/>
</dbReference>
<evidence type="ECO:0000256" key="1">
    <source>
        <dbReference type="ARBA" id="ARBA00022741"/>
    </source>
</evidence>
<evidence type="ECO:0000313" key="7">
    <source>
        <dbReference type="EMBL" id="KAF7706436.1"/>
    </source>
</evidence>
<evidence type="ECO:0000259" key="5">
    <source>
        <dbReference type="PROSITE" id="PS50011"/>
    </source>
</evidence>
<organism evidence="7 8">
    <name type="scientific">Silurus meridionalis</name>
    <name type="common">Southern catfish</name>
    <name type="synonym">Silurus soldatovi meridionalis</name>
    <dbReference type="NCBI Taxonomy" id="175797"/>
    <lineage>
        <taxon>Eukaryota</taxon>
        <taxon>Metazoa</taxon>
        <taxon>Chordata</taxon>
        <taxon>Craniata</taxon>
        <taxon>Vertebrata</taxon>
        <taxon>Euteleostomi</taxon>
        <taxon>Actinopterygii</taxon>
        <taxon>Neopterygii</taxon>
        <taxon>Teleostei</taxon>
        <taxon>Ostariophysi</taxon>
        <taxon>Siluriformes</taxon>
        <taxon>Siluridae</taxon>
        <taxon>Silurus</taxon>
    </lineage>
</organism>
<dbReference type="InterPro" id="IPR010513">
    <property type="entry name" value="KEN_dom"/>
</dbReference>
<dbReference type="GO" id="GO:0036498">
    <property type="term" value="P:IRE1-mediated unfolded protein response"/>
    <property type="evidence" value="ECO:0007669"/>
    <property type="project" value="TreeGrafter"/>
</dbReference>
<dbReference type="Pfam" id="PF06479">
    <property type="entry name" value="Ribonuc_2-5A"/>
    <property type="match status" value="1"/>
</dbReference>
<evidence type="ECO:0000259" key="6">
    <source>
        <dbReference type="PROSITE" id="PS51392"/>
    </source>
</evidence>
<dbReference type="SMART" id="SM00220">
    <property type="entry name" value="S_TKc"/>
    <property type="match status" value="1"/>
</dbReference>
<dbReference type="InterPro" id="IPR000719">
    <property type="entry name" value="Prot_kinase_dom"/>
</dbReference>
<keyword evidence="1" id="KW-0547">Nucleotide-binding</keyword>
<dbReference type="GO" id="GO:0005524">
    <property type="term" value="F:ATP binding"/>
    <property type="evidence" value="ECO:0007669"/>
    <property type="project" value="UniProtKB-KW"/>
</dbReference>
<dbReference type="GO" id="GO:1990604">
    <property type="term" value="C:IRE1-TRAF2-ASK1 complex"/>
    <property type="evidence" value="ECO:0007669"/>
    <property type="project" value="TreeGrafter"/>
</dbReference>
<reference evidence="7" key="1">
    <citation type="submission" date="2020-08" db="EMBL/GenBank/DDBJ databases">
        <title>Chromosome-level assembly of Southern catfish (Silurus meridionalis) provides insights into visual adaptation to the nocturnal and benthic lifestyles.</title>
        <authorList>
            <person name="Zhang Y."/>
            <person name="Wang D."/>
            <person name="Peng Z."/>
        </authorList>
    </citation>
    <scope>NUCLEOTIDE SEQUENCE</scope>
    <source>
        <strain evidence="7">SWU-2019-XX</strain>
        <tissue evidence="7">Muscle</tissue>
    </source>
</reference>
<keyword evidence="2" id="KW-0067">ATP-binding</keyword>
<dbReference type="Gene3D" id="1.25.40.20">
    <property type="entry name" value="Ankyrin repeat-containing domain"/>
    <property type="match status" value="1"/>
</dbReference>
<keyword evidence="8" id="KW-1185">Reference proteome</keyword>
<dbReference type="PROSITE" id="PS50297">
    <property type="entry name" value="ANK_REP_REGION"/>
    <property type="match status" value="2"/>
</dbReference>
<dbReference type="GO" id="GO:0051082">
    <property type="term" value="F:unfolded protein binding"/>
    <property type="evidence" value="ECO:0007669"/>
    <property type="project" value="TreeGrafter"/>
</dbReference>
<dbReference type="InterPro" id="IPR002110">
    <property type="entry name" value="Ankyrin_rpt"/>
</dbReference>
<feature type="region of interest" description="Disordered" evidence="4">
    <location>
        <begin position="430"/>
        <end position="487"/>
    </location>
</feature>
<keyword evidence="3" id="KW-0040">ANK repeat</keyword>
<sequence length="920" mass="104777">MAFQIQFSVPVPIPVQIPVPVPVEVKPRETNPLIQCIIDNRLKKLKKLVKGNNINGLYSSAIWNDDVSLLTAATVCGNEEICNFLLGENADPNIKSANGNTPLHYAAKTPGVPLNIMRRLLAAKANPDGHPQQQFTPLQFAATNDRLDMFQVLLEAGADPERNYGFNSDFDNKVETLINKLPAGNAAVKKCRMFFNFIAMVPKKSQPEVFHSFKEHFLEEHPINHLVLFEIYNNVTGRLQEQYRQSSIKWMRDSMKSEIYINGFIKRFPKISMEHRIFAMSSLHAVICMMKEISPEIFNGIVPIVIKCFQPTNTVQGNMFNHPTLSTLCVTMDKFSKQKPAADGLNYVVLEELCNAIMPFTNPDCSTDISILTYHLFAALYEFVPEHIKSRGLTSVPDKVLFVVDVGIDDVLKEKLQKLDTNLRCPQSPVTGSILDDAEESKSSTKSKKKKKKKKNKAIQQETSPKDDAVQASKLNSDTAKTSVQESTVRPFTACTDDIPVPRKWHSISQRWKPKLEKLASMEASNIYHLGNLTISESPEFEIAKGSDGTRVFLGLRDDGTEVAVKRMLKSNYQDLKNEEEFLRLPELDNPSIVRYVDFAEDDKFGYLVLQLCEYTLEEYIQNHLPEDSSQQLKVLKKIVKEVLCSLKVLHSQDTKVLHRDIKPQNVLIDITGKARLADFGISRRLKLGETTCRTNAAGTKCWKPSETVDEDSNRGYKRSSDIQVAGMLVYYILSCGHHPFGKGVRCEYNIFEGKYSLEHLEDEMAIDLVEWMISHEPKNRPNVEETLCHPFFWTDAWKVEYLKRLGNEKDVENCRNAETDLLSAIEAITVEKSFSEWKTKFPCELVQKLDGKKKVYPENTLGLLRFIRNLHEHYPEDAEKLNLMTLFPDLFGNAFKFAKKRGWNSRPSLRKWLRTVPAI</sequence>
<dbReference type="InterPro" id="IPR008271">
    <property type="entry name" value="Ser/Thr_kinase_AS"/>
</dbReference>
<evidence type="ECO:0000313" key="8">
    <source>
        <dbReference type="Proteomes" id="UP000606274"/>
    </source>
</evidence>
<dbReference type="PROSITE" id="PS51392">
    <property type="entry name" value="KEN"/>
    <property type="match status" value="1"/>
</dbReference>
<evidence type="ECO:0000256" key="3">
    <source>
        <dbReference type="PROSITE-ProRule" id="PRU00023"/>
    </source>
</evidence>
<dbReference type="InterPro" id="IPR036770">
    <property type="entry name" value="Ankyrin_rpt-contain_sf"/>
</dbReference>
<dbReference type="Gene3D" id="1.10.510.10">
    <property type="entry name" value="Transferase(Phosphotransferase) domain 1"/>
    <property type="match status" value="1"/>
</dbReference>
<gene>
    <name evidence="7" type="ORF">HF521_019690</name>
</gene>
<dbReference type="PROSITE" id="PS00108">
    <property type="entry name" value="PROTEIN_KINASE_ST"/>
    <property type="match status" value="1"/>
</dbReference>
<dbReference type="GO" id="GO:0004674">
    <property type="term" value="F:protein serine/threonine kinase activity"/>
    <property type="evidence" value="ECO:0007669"/>
    <property type="project" value="InterPro"/>
</dbReference>
<dbReference type="Pfam" id="PF00069">
    <property type="entry name" value="Pkinase"/>
    <property type="match status" value="1"/>
</dbReference>
<feature type="domain" description="Protein kinase" evidence="5">
    <location>
        <begin position="537"/>
        <end position="793"/>
    </location>
</feature>
<dbReference type="InterPro" id="IPR038357">
    <property type="entry name" value="KEN_sf"/>
</dbReference>
<dbReference type="SUPFAM" id="SSF56112">
    <property type="entry name" value="Protein kinase-like (PK-like)"/>
    <property type="match status" value="1"/>
</dbReference>
<dbReference type="PANTHER" id="PTHR13954">
    <property type="entry name" value="IRE1-RELATED"/>
    <property type="match status" value="1"/>
</dbReference>
<dbReference type="Pfam" id="PF12796">
    <property type="entry name" value="Ank_2"/>
    <property type="match status" value="1"/>
</dbReference>
<dbReference type="SMART" id="SM00248">
    <property type="entry name" value="ANK"/>
    <property type="match status" value="3"/>
</dbReference>
<protein>
    <submittedName>
        <fullName evidence="7">Uncharacterized protein</fullName>
    </submittedName>
</protein>
<accession>A0A8T0BLV6</accession>
<dbReference type="Proteomes" id="UP000606274">
    <property type="component" value="Unassembled WGS sequence"/>
</dbReference>
<dbReference type="InterPro" id="IPR045133">
    <property type="entry name" value="IRE1/2-like"/>
</dbReference>
<dbReference type="EMBL" id="JABFDY010000006">
    <property type="protein sequence ID" value="KAF7706436.1"/>
    <property type="molecule type" value="Genomic_DNA"/>
</dbReference>
<feature type="repeat" description="ANK" evidence="3">
    <location>
        <begin position="98"/>
        <end position="132"/>
    </location>
</feature>
<dbReference type="AlphaFoldDB" id="A0A8T0BLV6"/>
<dbReference type="OrthoDB" id="63989at2759"/>
<dbReference type="InterPro" id="IPR011009">
    <property type="entry name" value="Kinase-like_dom_sf"/>
</dbReference>
<evidence type="ECO:0000256" key="4">
    <source>
        <dbReference type="SAM" id="MobiDB-lite"/>
    </source>
</evidence>
<feature type="compositionally biased region" description="Basic residues" evidence="4">
    <location>
        <begin position="445"/>
        <end position="457"/>
    </location>
</feature>
<feature type="repeat" description="ANK" evidence="3">
    <location>
        <begin position="133"/>
        <end position="159"/>
    </location>
</feature>
<comment type="caution">
    <text evidence="7">The sequence shown here is derived from an EMBL/GenBank/DDBJ whole genome shotgun (WGS) entry which is preliminary data.</text>
</comment>
<dbReference type="PROSITE" id="PS50088">
    <property type="entry name" value="ANK_REPEAT"/>
    <property type="match status" value="2"/>
</dbReference>
<dbReference type="PROSITE" id="PS50011">
    <property type="entry name" value="PROTEIN_KINASE_DOM"/>
    <property type="match status" value="1"/>
</dbReference>
<dbReference type="GO" id="GO:0070059">
    <property type="term" value="P:intrinsic apoptotic signaling pathway in response to endoplasmic reticulum stress"/>
    <property type="evidence" value="ECO:0007669"/>
    <property type="project" value="TreeGrafter"/>
</dbReference>
<dbReference type="GO" id="GO:0004521">
    <property type="term" value="F:RNA endonuclease activity"/>
    <property type="evidence" value="ECO:0007669"/>
    <property type="project" value="InterPro"/>
</dbReference>
<feature type="compositionally biased region" description="Polar residues" evidence="4">
    <location>
        <begin position="473"/>
        <end position="487"/>
    </location>
</feature>
<dbReference type="GO" id="GO:0006397">
    <property type="term" value="P:mRNA processing"/>
    <property type="evidence" value="ECO:0007669"/>
    <property type="project" value="InterPro"/>
</dbReference>
<dbReference type="SUPFAM" id="SSF48403">
    <property type="entry name" value="Ankyrin repeat"/>
    <property type="match status" value="1"/>
</dbReference>
<evidence type="ECO:0000256" key="2">
    <source>
        <dbReference type="ARBA" id="ARBA00022840"/>
    </source>
</evidence>